<dbReference type="InterPro" id="IPR020132">
    <property type="entry name" value="Gp24/Gp25"/>
</dbReference>
<protein>
    <submittedName>
        <fullName evidence="1">Tail assembly chaperone</fullName>
    </submittedName>
</protein>
<proteinExistence type="predicted"/>
<reference evidence="1" key="1">
    <citation type="submission" date="2024-05" db="EMBL/GenBank/DDBJ databases">
        <authorList>
            <person name="Hoffpauir A."/>
            <person name="Koss R."/>
            <person name="Kumar R."/>
            <person name="Plichta A."/>
            <person name="Hutchison K.W."/>
            <person name="Molloy S.D."/>
            <person name="Viland M.D."/>
            <person name="Lewis C.M."/>
            <person name="Garlena R.A."/>
            <person name="Russell D.A."/>
            <person name="Jacobs-Sera D."/>
            <person name="Hatfull G.F."/>
        </authorList>
    </citation>
    <scope>NUCLEOTIDE SEQUENCE</scope>
</reference>
<evidence type="ECO:0000313" key="1">
    <source>
        <dbReference type="EMBL" id="XCH44069.1"/>
    </source>
</evidence>
<accession>A0AAU8GST2</accession>
<organism evidence="1">
    <name type="scientific">Mycobacterium phage QTRlifeCrisis</name>
    <dbReference type="NCBI Taxonomy" id="3136627"/>
    <lineage>
        <taxon>Viruses</taxon>
    </lineage>
</organism>
<sequence length="123" mass="13651">MSKILDLDNIREEADREYGAPLPVKINKDTTVYLRNVMRLKRAARKDIVKNLDVIRNLNDKEDKTEADVDKISAAVFKIIELAAGSDAEALLAAIDDDVTVASMVMNQWLEETQAGEASSSED</sequence>
<dbReference type="Pfam" id="PF17388">
    <property type="entry name" value="GP24_25"/>
    <property type="match status" value="1"/>
</dbReference>
<gene>
    <name evidence="1" type="primary">22</name>
    <name evidence="1" type="ORF">SEA_QTRLIFECRISIS_22</name>
</gene>
<name>A0AAU8GST2_9VIRU</name>
<dbReference type="EMBL" id="PP758914">
    <property type="protein sequence ID" value="XCH44069.1"/>
    <property type="molecule type" value="Genomic_DNA"/>
</dbReference>